<evidence type="ECO:0000313" key="10">
    <source>
        <dbReference type="EMBL" id="CAD2220652.1"/>
    </source>
</evidence>
<keyword evidence="2" id="KW-0479">Metal-binding</keyword>
<gene>
    <name evidence="10" type="ORF">ADEAN_000817400</name>
</gene>
<dbReference type="SUPFAM" id="SSF50249">
    <property type="entry name" value="Nucleic acid-binding proteins"/>
    <property type="match status" value="1"/>
</dbReference>
<evidence type="ECO:0000259" key="8">
    <source>
        <dbReference type="PROSITE" id="PS50199"/>
    </source>
</evidence>
<dbReference type="Proteomes" id="UP000515908">
    <property type="component" value="Chromosome 18"/>
</dbReference>
<dbReference type="PROSITE" id="PS50886">
    <property type="entry name" value="TRBD"/>
    <property type="match status" value="1"/>
</dbReference>
<dbReference type="GO" id="GO:0000049">
    <property type="term" value="F:tRNA binding"/>
    <property type="evidence" value="ECO:0007669"/>
    <property type="project" value="UniProtKB-UniRule"/>
</dbReference>
<dbReference type="CDD" id="cd02796">
    <property type="entry name" value="tRNA_bind_bactPheRS"/>
    <property type="match status" value="1"/>
</dbReference>
<keyword evidence="1 6" id="KW-0820">tRNA-binding</keyword>
<dbReference type="PROSITE" id="PS01358">
    <property type="entry name" value="ZF_RANBP2_1"/>
    <property type="match status" value="1"/>
</dbReference>
<dbReference type="GO" id="GO:0008270">
    <property type="term" value="F:zinc ion binding"/>
    <property type="evidence" value="ECO:0007669"/>
    <property type="project" value="UniProtKB-KW"/>
</dbReference>
<keyword evidence="11" id="KW-1185">Reference proteome</keyword>
<dbReference type="AlphaFoldDB" id="A0A7G2CR40"/>
<keyword evidence="3 7" id="KW-0863">Zinc-finger</keyword>
<dbReference type="InterPro" id="IPR033714">
    <property type="entry name" value="tRNA_bind_bactPheRS"/>
</dbReference>
<evidence type="ECO:0000256" key="6">
    <source>
        <dbReference type="PROSITE-ProRule" id="PRU00209"/>
    </source>
</evidence>
<accession>A0A7G2CR40</accession>
<evidence type="ECO:0000256" key="3">
    <source>
        <dbReference type="ARBA" id="ARBA00022771"/>
    </source>
</evidence>
<dbReference type="EMBL" id="LR877162">
    <property type="protein sequence ID" value="CAD2220652.1"/>
    <property type="molecule type" value="Genomic_DNA"/>
</dbReference>
<evidence type="ECO:0000259" key="9">
    <source>
        <dbReference type="PROSITE" id="PS50886"/>
    </source>
</evidence>
<dbReference type="InterPro" id="IPR002547">
    <property type="entry name" value="tRNA-bd_dom"/>
</dbReference>
<dbReference type="InterPro" id="IPR001876">
    <property type="entry name" value="Znf_RanBP2"/>
</dbReference>
<proteinExistence type="predicted"/>
<sequence>MSWVCADCEYENEEADATCAACEAPKPVAAPTAEDDEYHQFKVGEILECADVPNAKLKHLKVRVEAETVLDVVTAATNVAVGQRVVIACEGAVVKGETVVKTNVKGVPSRGMVCDSTMLGWAGGGAGAAVVLPDSYAIGTRPPASRPRPQ</sequence>
<protein>
    <submittedName>
        <fullName evidence="10">tRNA binding domain containing protein, putative</fullName>
    </submittedName>
</protein>
<evidence type="ECO:0000256" key="5">
    <source>
        <dbReference type="ARBA" id="ARBA00022884"/>
    </source>
</evidence>
<evidence type="ECO:0000256" key="1">
    <source>
        <dbReference type="ARBA" id="ARBA00022555"/>
    </source>
</evidence>
<evidence type="ECO:0000256" key="7">
    <source>
        <dbReference type="PROSITE-ProRule" id="PRU00322"/>
    </source>
</evidence>
<dbReference type="PROSITE" id="PS50199">
    <property type="entry name" value="ZF_RANBP2_2"/>
    <property type="match status" value="1"/>
</dbReference>
<dbReference type="Gene3D" id="4.10.1060.10">
    <property type="entry name" value="Zinc finger, RanBP2-type"/>
    <property type="match status" value="1"/>
</dbReference>
<reference evidence="10 11" key="1">
    <citation type="submission" date="2020-08" db="EMBL/GenBank/DDBJ databases">
        <authorList>
            <person name="Newling K."/>
            <person name="Davey J."/>
            <person name="Forrester S."/>
        </authorList>
    </citation>
    <scope>NUCLEOTIDE SEQUENCE [LARGE SCALE GENOMIC DNA]</scope>
    <source>
        <strain evidence="11">Crithidia deanei Carvalho (ATCC PRA-265)</strain>
    </source>
</reference>
<dbReference type="Pfam" id="PF01588">
    <property type="entry name" value="tRNA_bind"/>
    <property type="match status" value="1"/>
</dbReference>
<name>A0A7G2CR40_9TRYP</name>
<keyword evidence="5 6" id="KW-0694">RNA-binding</keyword>
<dbReference type="OrthoDB" id="2154715at2759"/>
<evidence type="ECO:0000313" key="11">
    <source>
        <dbReference type="Proteomes" id="UP000515908"/>
    </source>
</evidence>
<evidence type="ECO:0000256" key="2">
    <source>
        <dbReference type="ARBA" id="ARBA00022723"/>
    </source>
</evidence>
<dbReference type="InterPro" id="IPR012340">
    <property type="entry name" value="NA-bd_OB-fold"/>
</dbReference>
<evidence type="ECO:0000256" key="4">
    <source>
        <dbReference type="ARBA" id="ARBA00022833"/>
    </source>
</evidence>
<dbReference type="Gene3D" id="2.40.50.140">
    <property type="entry name" value="Nucleic acid-binding proteins"/>
    <property type="match status" value="1"/>
</dbReference>
<keyword evidence="4" id="KW-0862">Zinc</keyword>
<dbReference type="VEuPathDB" id="TriTrypDB:ADEAN_000817400"/>
<feature type="domain" description="TRNA-binding" evidence="9">
    <location>
        <begin position="35"/>
        <end position="143"/>
    </location>
</feature>
<organism evidence="10 11">
    <name type="scientific">Angomonas deanei</name>
    <dbReference type="NCBI Taxonomy" id="59799"/>
    <lineage>
        <taxon>Eukaryota</taxon>
        <taxon>Discoba</taxon>
        <taxon>Euglenozoa</taxon>
        <taxon>Kinetoplastea</taxon>
        <taxon>Metakinetoplastina</taxon>
        <taxon>Trypanosomatida</taxon>
        <taxon>Trypanosomatidae</taxon>
        <taxon>Strigomonadinae</taxon>
        <taxon>Angomonas</taxon>
    </lineage>
</organism>
<feature type="domain" description="RanBP2-type" evidence="8">
    <location>
        <begin position="1"/>
        <end position="28"/>
    </location>
</feature>